<reference evidence="2" key="1">
    <citation type="submission" date="2022-07" db="EMBL/GenBank/DDBJ databases">
        <title>Genome Sequence of Leucocoprinus birnbaumii.</title>
        <authorList>
            <person name="Buettner E."/>
        </authorList>
    </citation>
    <scope>NUCLEOTIDE SEQUENCE</scope>
    <source>
        <strain evidence="2">VT141</strain>
    </source>
</reference>
<keyword evidence="3" id="KW-1185">Reference proteome</keyword>
<dbReference type="SUPFAM" id="SSF81383">
    <property type="entry name" value="F-box domain"/>
    <property type="match status" value="1"/>
</dbReference>
<feature type="domain" description="F-box" evidence="1">
    <location>
        <begin position="250"/>
        <end position="295"/>
    </location>
</feature>
<dbReference type="InterPro" id="IPR001810">
    <property type="entry name" value="F-box_dom"/>
</dbReference>
<comment type="caution">
    <text evidence="2">The sequence shown here is derived from an EMBL/GenBank/DDBJ whole genome shotgun (WGS) entry which is preliminary data.</text>
</comment>
<proteinExistence type="predicted"/>
<dbReference type="AlphaFoldDB" id="A0AAD5VIC5"/>
<sequence>MSFAALSPELINKIAFHLPNSRAICLVDRNIYRSLAPKIYRALVYTGHNNTRLPTALITMLEPWVNLTTLVLDLVPESPDFDQSLAAIQLPRLSSLTCSTIPRGLLAAHADQLQVLDISTCSDAPARGGRLLLKNVHTLKVHLGFLDELYQHSPSCFIALPSLDNLELTFEREHLGATPTVHLVLDWRAARHLSLVTLGDPETHPAILVSVDVRIFGDLIGFDTLCALLPECPYPRIQVTPEDWCILSGDLSAANLPVELIDDVLSYLDLSSLQTMALLSSVFYEYAVPRVYRAVRYASQRIPLRPCVAAHVRCLTVCDLGPVLFISAQYLCNLETLVLNVHNPYRHAETLLGLANLRFPNLNAFCSHIILVELLQNHTSFLTTLDFTGPDASTQLGPNTGRKPLEFKRVHTLKIHYKLCYDRRAFSRIVLPALQTLEVISDHWGLPQQWLNRDVIDCSLARHLVYINRKSLAVPSWQLQPSGVWHSHQVTYFELSQEIEDIVREMPRLASITFQDTTVYGDEDKRRLELLQYLKEQRCHISIVGL</sequence>
<name>A0AAD5VIC5_9AGAR</name>
<evidence type="ECO:0000313" key="3">
    <source>
        <dbReference type="Proteomes" id="UP001213000"/>
    </source>
</evidence>
<evidence type="ECO:0000313" key="2">
    <source>
        <dbReference type="EMBL" id="KAJ3557302.1"/>
    </source>
</evidence>
<gene>
    <name evidence="2" type="ORF">NP233_g11778</name>
</gene>
<evidence type="ECO:0000259" key="1">
    <source>
        <dbReference type="PROSITE" id="PS50181"/>
    </source>
</evidence>
<organism evidence="2 3">
    <name type="scientific">Leucocoprinus birnbaumii</name>
    <dbReference type="NCBI Taxonomy" id="56174"/>
    <lineage>
        <taxon>Eukaryota</taxon>
        <taxon>Fungi</taxon>
        <taxon>Dikarya</taxon>
        <taxon>Basidiomycota</taxon>
        <taxon>Agaricomycotina</taxon>
        <taxon>Agaricomycetes</taxon>
        <taxon>Agaricomycetidae</taxon>
        <taxon>Agaricales</taxon>
        <taxon>Agaricineae</taxon>
        <taxon>Agaricaceae</taxon>
        <taxon>Leucocoprinus</taxon>
    </lineage>
</organism>
<dbReference type="EMBL" id="JANIEX010001496">
    <property type="protein sequence ID" value="KAJ3557302.1"/>
    <property type="molecule type" value="Genomic_DNA"/>
</dbReference>
<dbReference type="Proteomes" id="UP001213000">
    <property type="component" value="Unassembled WGS sequence"/>
</dbReference>
<accession>A0AAD5VIC5</accession>
<dbReference type="PROSITE" id="PS50181">
    <property type="entry name" value="FBOX"/>
    <property type="match status" value="1"/>
</dbReference>
<dbReference type="InterPro" id="IPR036047">
    <property type="entry name" value="F-box-like_dom_sf"/>
</dbReference>
<protein>
    <recommendedName>
        <fullName evidence="1">F-box domain-containing protein</fullName>
    </recommendedName>
</protein>